<protein>
    <submittedName>
        <fullName evidence="2">Polyisoprenoid-binding protein YceI</fullName>
    </submittedName>
</protein>
<feature type="domain" description="Lipid/polyisoprenoid-binding YceI-like" evidence="1">
    <location>
        <begin position="22"/>
        <end position="175"/>
    </location>
</feature>
<organism evidence="2 3">
    <name type="scientific">Zeaxanthinibacter enoshimensis</name>
    <dbReference type="NCBI Taxonomy" id="392009"/>
    <lineage>
        <taxon>Bacteria</taxon>
        <taxon>Pseudomonadati</taxon>
        <taxon>Bacteroidota</taxon>
        <taxon>Flavobacteriia</taxon>
        <taxon>Flavobacteriales</taxon>
        <taxon>Flavobacteriaceae</taxon>
        <taxon>Zeaxanthinibacter</taxon>
    </lineage>
</organism>
<gene>
    <name evidence="2" type="ORF">CLV82_1804</name>
</gene>
<evidence type="ECO:0000313" key="3">
    <source>
        <dbReference type="Proteomes" id="UP000295468"/>
    </source>
</evidence>
<reference evidence="2 3" key="1">
    <citation type="submission" date="2019-03" db="EMBL/GenBank/DDBJ databases">
        <title>Genomic Encyclopedia of Archaeal and Bacterial Type Strains, Phase II (KMG-II): from individual species to whole genera.</title>
        <authorList>
            <person name="Goeker M."/>
        </authorList>
    </citation>
    <scope>NUCLEOTIDE SEQUENCE [LARGE SCALE GENOMIC DNA]</scope>
    <source>
        <strain evidence="2 3">DSM 18435</strain>
    </source>
</reference>
<dbReference type="SMART" id="SM00867">
    <property type="entry name" value="YceI"/>
    <property type="match status" value="1"/>
</dbReference>
<proteinExistence type="predicted"/>
<comment type="caution">
    <text evidence="2">The sequence shown here is derived from an EMBL/GenBank/DDBJ whole genome shotgun (WGS) entry which is preliminary data.</text>
</comment>
<dbReference type="OrthoDB" id="9811006at2"/>
<dbReference type="SUPFAM" id="SSF101874">
    <property type="entry name" value="YceI-like"/>
    <property type="match status" value="1"/>
</dbReference>
<dbReference type="EMBL" id="SNYI01000002">
    <property type="protein sequence ID" value="TDQ31102.1"/>
    <property type="molecule type" value="Genomic_DNA"/>
</dbReference>
<sequence length="176" mass="20085">MRLAISIGFLMLMTQFIRAQYDHTTPLLDGNVLFTIENAGFPVEGTIGELRGQLEWDTRKPEKSIINITANPATIKTGIGLRDKHLKRSDYFDVESYPEIHMNLRSLKQKSPKIFMGDFDLTMKGITREVTIPLNFSEDNSQKLSAEFEINRLDFDLGEKSLILSDKVNIYVTLDL</sequence>
<evidence type="ECO:0000313" key="2">
    <source>
        <dbReference type="EMBL" id="TDQ31102.1"/>
    </source>
</evidence>
<dbReference type="InterPro" id="IPR007372">
    <property type="entry name" value="Lipid/polyisoprenoid-bd_YceI"/>
</dbReference>
<dbReference type="Proteomes" id="UP000295468">
    <property type="component" value="Unassembled WGS sequence"/>
</dbReference>
<dbReference type="InterPro" id="IPR036761">
    <property type="entry name" value="TTHA0802/YceI-like_sf"/>
</dbReference>
<dbReference type="AlphaFoldDB" id="A0A4R6TKV0"/>
<dbReference type="RefSeq" id="WP_133643953.1">
    <property type="nucleotide sequence ID" value="NZ_SNYI01000002.1"/>
</dbReference>
<dbReference type="PANTHER" id="PTHR34406">
    <property type="entry name" value="PROTEIN YCEI"/>
    <property type="match status" value="1"/>
</dbReference>
<keyword evidence="3" id="KW-1185">Reference proteome</keyword>
<name>A0A4R6TKV0_9FLAO</name>
<dbReference type="PANTHER" id="PTHR34406:SF1">
    <property type="entry name" value="PROTEIN YCEI"/>
    <property type="match status" value="1"/>
</dbReference>
<dbReference type="Gene3D" id="2.40.128.110">
    <property type="entry name" value="Lipid/polyisoprenoid-binding, YceI-like"/>
    <property type="match status" value="1"/>
</dbReference>
<accession>A0A4R6TKV0</accession>
<evidence type="ECO:0000259" key="1">
    <source>
        <dbReference type="SMART" id="SM00867"/>
    </source>
</evidence>
<dbReference type="Pfam" id="PF04264">
    <property type="entry name" value="YceI"/>
    <property type="match status" value="1"/>
</dbReference>